<dbReference type="InterPro" id="IPR002885">
    <property type="entry name" value="PPR_rpt"/>
</dbReference>
<dbReference type="Pfam" id="PF01535">
    <property type="entry name" value="PPR"/>
    <property type="match status" value="3"/>
</dbReference>
<dbReference type="GO" id="GO:0003723">
    <property type="term" value="F:RNA binding"/>
    <property type="evidence" value="ECO:0007669"/>
    <property type="project" value="InterPro"/>
</dbReference>
<dbReference type="PANTHER" id="PTHR47926">
    <property type="entry name" value="PENTATRICOPEPTIDE REPEAT-CONTAINING PROTEIN"/>
    <property type="match status" value="1"/>
</dbReference>
<dbReference type="InterPro" id="IPR046960">
    <property type="entry name" value="PPR_At4g14850-like_plant"/>
</dbReference>
<dbReference type="NCBIfam" id="TIGR00756">
    <property type="entry name" value="PPR"/>
    <property type="match status" value="3"/>
</dbReference>
<accession>A0A1D1YDM0</accession>
<organism evidence="3">
    <name type="scientific">Anthurium amnicola</name>
    <dbReference type="NCBI Taxonomy" id="1678845"/>
    <lineage>
        <taxon>Eukaryota</taxon>
        <taxon>Viridiplantae</taxon>
        <taxon>Streptophyta</taxon>
        <taxon>Embryophyta</taxon>
        <taxon>Tracheophyta</taxon>
        <taxon>Spermatophyta</taxon>
        <taxon>Magnoliopsida</taxon>
        <taxon>Liliopsida</taxon>
        <taxon>Araceae</taxon>
        <taxon>Pothoideae</taxon>
        <taxon>Potheae</taxon>
        <taxon>Anthurium</taxon>
    </lineage>
</organism>
<dbReference type="GO" id="GO:0009451">
    <property type="term" value="P:RNA modification"/>
    <property type="evidence" value="ECO:0007669"/>
    <property type="project" value="InterPro"/>
</dbReference>
<dbReference type="FunFam" id="1.25.40.10:FF:000184">
    <property type="entry name" value="Pentatricopeptide repeat-containing protein, chloroplastic"/>
    <property type="match status" value="1"/>
</dbReference>
<protein>
    <submittedName>
        <fullName evidence="3">Pentatricopeptide repeat-containing protein At2g29760, chloroplastic</fullName>
    </submittedName>
</protein>
<gene>
    <name evidence="3" type="primary">PCMP-H33_16</name>
    <name evidence="3" type="ORF">g.111814</name>
</gene>
<dbReference type="PROSITE" id="PS51375">
    <property type="entry name" value="PPR"/>
    <property type="match status" value="3"/>
</dbReference>
<feature type="repeat" description="PPR" evidence="2">
    <location>
        <begin position="276"/>
        <end position="310"/>
    </location>
</feature>
<dbReference type="EMBL" id="GDJX01015199">
    <property type="protein sequence ID" value="JAT52737.1"/>
    <property type="molecule type" value="Transcribed_RNA"/>
</dbReference>
<dbReference type="FunFam" id="1.25.40.10:FF:000344">
    <property type="entry name" value="Pentatricopeptide repeat-containing protein"/>
    <property type="match status" value="1"/>
</dbReference>
<proteinExistence type="predicted"/>
<dbReference type="Pfam" id="PF20431">
    <property type="entry name" value="E_motif"/>
    <property type="match status" value="1"/>
</dbReference>
<reference evidence="3" key="1">
    <citation type="submission" date="2015-07" db="EMBL/GenBank/DDBJ databases">
        <title>Transcriptome Assembly of Anthurium amnicola.</title>
        <authorList>
            <person name="Suzuki J."/>
        </authorList>
    </citation>
    <scope>NUCLEOTIDE SEQUENCE</scope>
</reference>
<feature type="repeat" description="PPR" evidence="2">
    <location>
        <begin position="169"/>
        <end position="203"/>
    </location>
</feature>
<feature type="repeat" description="PPR" evidence="2">
    <location>
        <begin position="382"/>
        <end position="416"/>
    </location>
</feature>
<name>A0A1D1YDM0_9ARAE</name>
<dbReference type="PANTHER" id="PTHR47926:SF537">
    <property type="entry name" value="PENTACOTRIPEPTIDE-REPEAT REGION OF PRORP DOMAIN-CONTAINING PROTEIN"/>
    <property type="match status" value="1"/>
</dbReference>
<dbReference type="AlphaFoldDB" id="A0A1D1YDM0"/>
<dbReference type="InterPro" id="IPR011990">
    <property type="entry name" value="TPR-like_helical_dom_sf"/>
</dbReference>
<evidence type="ECO:0000256" key="1">
    <source>
        <dbReference type="ARBA" id="ARBA00022737"/>
    </source>
</evidence>
<evidence type="ECO:0000256" key="2">
    <source>
        <dbReference type="PROSITE-ProRule" id="PRU00708"/>
    </source>
</evidence>
<dbReference type="Pfam" id="PF13041">
    <property type="entry name" value="PPR_2"/>
    <property type="match status" value="2"/>
</dbReference>
<evidence type="ECO:0000313" key="3">
    <source>
        <dbReference type="EMBL" id="JAT52737.1"/>
    </source>
</evidence>
<dbReference type="InterPro" id="IPR046848">
    <property type="entry name" value="E_motif"/>
</dbReference>
<keyword evidence="1" id="KW-0677">Repeat</keyword>
<dbReference type="Gene3D" id="1.25.40.10">
    <property type="entry name" value="Tetratricopeptide repeat domain"/>
    <property type="match status" value="3"/>
</dbReference>
<sequence>MPTSSDPGTLSLLLQGPLSGHHLPQIHARVFRVGAHQDNLVATRLIGRLQARLAPRVLRHLRDPGIFPFNAAVRVLSESGLSASAFSVFRSLKRRSIPPNGFTFSFLLKACFRSADAGRVHQQVHTHVVKSGLDVDSSVCNGLLLAYAKGVGDVLSAQKLFDGMPEKTNVCSWTCLITGLAQANQPEEALMLFLRLLDAGLRPEDDTLVGVLSACSKVQVIENWVVVFSKLTDIAHNSAHDSIDTVLVYLYSKWGNIEKSRDIFDRVIQRSRGGTSVVTWNAMISGYAQNGHPIHALDLFHQMLASSNPKPNHVTVVSVLSACAEVGDLELGRWAHRYMEVKGCRGVLRTNTILATAIIDMYSKCGSLEEAKCVFHSLAKKDVISFNAMMMGLAVNGQGVDALRLFEEMRRIGVRPNGGSFLGLLCACTHSGLVREGRVLFSEMDRCYSFKPKLEHYTCYVDLLARAGHIEEALEIVTTMPVEPNEQVWGALLCACLVHSRVDAAREAARRLVNVDPQNSAGYVLLSNAYATDSLWGNVTDMRWLMNVRGVRKEPGCSWISVKGVTHEFAVGYTLHPEIQKIYLLLELLFKEMKLTF</sequence>